<dbReference type="PANTHER" id="PTHR43744">
    <property type="entry name" value="ABC TRANSPORTER PERMEASE PROTEIN MG189-RELATED-RELATED"/>
    <property type="match status" value="1"/>
</dbReference>
<name>A0A4Q9DY09_9BACL</name>
<organism evidence="9 10">
    <name type="scientific">Paenibacillus thalictri</name>
    <dbReference type="NCBI Taxonomy" id="2527873"/>
    <lineage>
        <taxon>Bacteria</taxon>
        <taxon>Bacillati</taxon>
        <taxon>Bacillota</taxon>
        <taxon>Bacilli</taxon>
        <taxon>Bacillales</taxon>
        <taxon>Paenibacillaceae</taxon>
        <taxon>Paenibacillus</taxon>
    </lineage>
</organism>
<keyword evidence="3" id="KW-1003">Cell membrane</keyword>
<feature type="transmembrane region" description="Helical" evidence="7">
    <location>
        <begin position="183"/>
        <end position="206"/>
    </location>
</feature>
<dbReference type="GO" id="GO:0005886">
    <property type="term" value="C:plasma membrane"/>
    <property type="evidence" value="ECO:0007669"/>
    <property type="project" value="UniProtKB-SubCell"/>
</dbReference>
<dbReference type="InterPro" id="IPR035906">
    <property type="entry name" value="MetI-like_sf"/>
</dbReference>
<feature type="transmembrane region" description="Helical" evidence="7">
    <location>
        <begin position="141"/>
        <end position="162"/>
    </location>
</feature>
<feature type="transmembrane region" description="Helical" evidence="7">
    <location>
        <begin position="254"/>
        <end position="275"/>
    </location>
</feature>
<dbReference type="Pfam" id="PF00528">
    <property type="entry name" value="BPD_transp_1"/>
    <property type="match status" value="1"/>
</dbReference>
<comment type="similarity">
    <text evidence="7">Belongs to the binding-protein-dependent transport system permease family.</text>
</comment>
<dbReference type="OrthoDB" id="9810086at2"/>
<feature type="transmembrane region" description="Helical" evidence="7">
    <location>
        <begin position="79"/>
        <end position="100"/>
    </location>
</feature>
<dbReference type="Gene3D" id="1.10.3720.10">
    <property type="entry name" value="MetI-like"/>
    <property type="match status" value="1"/>
</dbReference>
<dbReference type="GO" id="GO:0055085">
    <property type="term" value="P:transmembrane transport"/>
    <property type="evidence" value="ECO:0007669"/>
    <property type="project" value="InterPro"/>
</dbReference>
<dbReference type="SUPFAM" id="SSF161098">
    <property type="entry name" value="MetI-like"/>
    <property type="match status" value="1"/>
</dbReference>
<accession>A0A4Q9DY09</accession>
<reference evidence="9 10" key="1">
    <citation type="submission" date="2019-02" db="EMBL/GenBank/DDBJ databases">
        <title>Paenibacillus sp. nov., isolated from surface-sterilized tissue of Thalictrum simplex L.</title>
        <authorList>
            <person name="Tuo L."/>
        </authorList>
    </citation>
    <scope>NUCLEOTIDE SEQUENCE [LARGE SCALE GENOMIC DNA]</scope>
    <source>
        <strain evidence="9 10">N2SHLJ1</strain>
    </source>
</reference>
<keyword evidence="4 7" id="KW-0812">Transmembrane</keyword>
<evidence type="ECO:0000256" key="7">
    <source>
        <dbReference type="RuleBase" id="RU363032"/>
    </source>
</evidence>
<dbReference type="CDD" id="cd06261">
    <property type="entry name" value="TM_PBP2"/>
    <property type="match status" value="1"/>
</dbReference>
<feature type="transmembrane region" description="Helical" evidence="7">
    <location>
        <begin position="12"/>
        <end position="35"/>
    </location>
</feature>
<gene>
    <name evidence="9" type="ORF">EYB31_05635</name>
</gene>
<evidence type="ECO:0000256" key="3">
    <source>
        <dbReference type="ARBA" id="ARBA00022475"/>
    </source>
</evidence>
<keyword evidence="10" id="KW-1185">Reference proteome</keyword>
<dbReference type="Proteomes" id="UP000293142">
    <property type="component" value="Unassembled WGS sequence"/>
</dbReference>
<evidence type="ECO:0000313" key="10">
    <source>
        <dbReference type="Proteomes" id="UP000293142"/>
    </source>
</evidence>
<proteinExistence type="inferred from homology"/>
<evidence type="ECO:0000256" key="5">
    <source>
        <dbReference type="ARBA" id="ARBA00022989"/>
    </source>
</evidence>
<keyword evidence="5 7" id="KW-1133">Transmembrane helix</keyword>
<keyword evidence="6 7" id="KW-0472">Membrane</keyword>
<dbReference type="EMBL" id="SIRE01000004">
    <property type="protein sequence ID" value="TBL80708.1"/>
    <property type="molecule type" value="Genomic_DNA"/>
</dbReference>
<evidence type="ECO:0000313" key="9">
    <source>
        <dbReference type="EMBL" id="TBL80708.1"/>
    </source>
</evidence>
<comment type="subcellular location">
    <subcellularLocation>
        <location evidence="1 7">Cell membrane</location>
        <topology evidence="1 7">Multi-pass membrane protein</topology>
    </subcellularLocation>
</comment>
<evidence type="ECO:0000259" key="8">
    <source>
        <dbReference type="PROSITE" id="PS50928"/>
    </source>
</evidence>
<protein>
    <submittedName>
        <fullName evidence="9">Carbohydrate ABC transporter permease</fullName>
    </submittedName>
</protein>
<dbReference type="PANTHER" id="PTHR43744:SF9">
    <property type="entry name" value="POLYGALACTURONAN_RHAMNOGALACTURONAN TRANSPORT SYSTEM PERMEASE PROTEIN YTCP"/>
    <property type="match status" value="1"/>
</dbReference>
<feature type="transmembrane region" description="Helical" evidence="7">
    <location>
        <begin position="112"/>
        <end position="135"/>
    </location>
</feature>
<evidence type="ECO:0000256" key="6">
    <source>
        <dbReference type="ARBA" id="ARBA00023136"/>
    </source>
</evidence>
<dbReference type="AlphaFoldDB" id="A0A4Q9DY09"/>
<dbReference type="InterPro" id="IPR000515">
    <property type="entry name" value="MetI-like"/>
</dbReference>
<evidence type="ECO:0000256" key="2">
    <source>
        <dbReference type="ARBA" id="ARBA00022448"/>
    </source>
</evidence>
<evidence type="ECO:0000256" key="4">
    <source>
        <dbReference type="ARBA" id="ARBA00022692"/>
    </source>
</evidence>
<feature type="domain" description="ABC transmembrane type-1" evidence="8">
    <location>
        <begin position="75"/>
        <end position="275"/>
    </location>
</feature>
<comment type="caution">
    <text evidence="9">The sequence shown here is derived from an EMBL/GenBank/DDBJ whole genome shotgun (WGS) entry which is preliminary data.</text>
</comment>
<keyword evidence="2 7" id="KW-0813">Transport</keyword>
<dbReference type="RefSeq" id="WP_131012309.1">
    <property type="nucleotide sequence ID" value="NZ_SIRE01000004.1"/>
</dbReference>
<sequence>MLTMTPGEKIGGLFIYIVLIVLSVFCLFPLLYVTIMSLTPEAEIVRKGIVIIPDTITLRAYREMLGSSHGLGAAYQVTLFRTIVGTALSLFFTAITAYPLSRKYLPGRSAFLLYIVFTMLFSGGLIPTYLLVRYLGLLNTVWSLIVPGMLSAFNLVIMKGFFEQLPVELEESARVDGSGDMTILMKIIVPLSLPVMATIGLFYAVWHWNSYFDAIMYIHKADQLPLQVVLRNILLNVQAISNDLNNEDQPVGTLALQMAAVVLSTLPILIVYPFIQKHFTKGVLLGSIKG</sequence>
<dbReference type="PROSITE" id="PS50928">
    <property type="entry name" value="ABC_TM1"/>
    <property type="match status" value="1"/>
</dbReference>
<evidence type="ECO:0000256" key="1">
    <source>
        <dbReference type="ARBA" id="ARBA00004651"/>
    </source>
</evidence>